<accession>A0A3A4R2Z4</accession>
<keyword evidence="1" id="KW-1133">Transmembrane helix</keyword>
<feature type="transmembrane region" description="Helical" evidence="1">
    <location>
        <begin position="82"/>
        <end position="102"/>
    </location>
</feature>
<dbReference type="Proteomes" id="UP000266426">
    <property type="component" value="Unassembled WGS sequence"/>
</dbReference>
<feature type="transmembrane region" description="Helical" evidence="1">
    <location>
        <begin position="304"/>
        <end position="322"/>
    </location>
</feature>
<comment type="caution">
    <text evidence="2">The sequence shown here is derived from an EMBL/GenBank/DDBJ whole genome shotgun (WGS) entry which is preliminary data.</text>
</comment>
<reference evidence="2 3" key="1">
    <citation type="journal article" date="2017" name="ISME J.">
        <title>Energy and carbon metabolisms in a deep terrestrial subsurface fluid microbial community.</title>
        <authorList>
            <person name="Momper L."/>
            <person name="Jungbluth S.P."/>
            <person name="Lee M.D."/>
            <person name="Amend J.P."/>
        </authorList>
    </citation>
    <scope>NUCLEOTIDE SEQUENCE [LARGE SCALE GENOMIC DNA]</scope>
    <source>
        <strain evidence="2">SURF_26</strain>
    </source>
</reference>
<feature type="transmembrane region" description="Helical" evidence="1">
    <location>
        <begin position="12"/>
        <end position="30"/>
    </location>
</feature>
<proteinExistence type="predicted"/>
<feature type="transmembrane region" description="Helical" evidence="1">
    <location>
        <begin position="280"/>
        <end position="298"/>
    </location>
</feature>
<keyword evidence="1" id="KW-0472">Membrane</keyword>
<feature type="transmembrane region" description="Helical" evidence="1">
    <location>
        <begin position="329"/>
        <end position="349"/>
    </location>
</feature>
<feature type="transmembrane region" description="Helical" evidence="1">
    <location>
        <begin position="169"/>
        <end position="188"/>
    </location>
</feature>
<evidence type="ECO:0000313" key="3">
    <source>
        <dbReference type="Proteomes" id="UP000266426"/>
    </source>
</evidence>
<evidence type="ECO:0000256" key="1">
    <source>
        <dbReference type="SAM" id="Phobius"/>
    </source>
</evidence>
<organism evidence="2 3">
    <name type="scientific">Candidatus Auribacter fodinae</name>
    <dbReference type="NCBI Taxonomy" id="2093366"/>
    <lineage>
        <taxon>Bacteria</taxon>
        <taxon>Pseudomonadati</taxon>
        <taxon>Candidatus Auribacterota</taxon>
        <taxon>Candidatus Auribacteria</taxon>
        <taxon>Candidatus Auribacterales</taxon>
        <taxon>Candidatus Auribacteraceae</taxon>
        <taxon>Candidatus Auribacter</taxon>
    </lineage>
</organism>
<sequence>MLMSKSIRKGNYILFFVLAVFAIIVYRNAWLNDDSYITFRTIDNFISGYGLRWNIAERVQTYTHPLWLFLLSFFYFFSREFYFTPLFVSMFLSLCAVGIFALKTASSRIMASIGVIVLFSSKAFVEYCTSGLENPLSYLLAALFFMVYFRSKLTLRSFFYLSLMASLAVLNRMDMFLIYFPSLVFCFFRLRSLKALILLILGFLPVIAWELFSLIYYGFPFPNTAYAKLNTGIPKIELIQRGFYYALNSIRIDPITLAVIVSACIFIFNIRNDKDFIKKLAVFGGIFLYIVYVIKIGGCFMSGRFFSVPFFVSAMLIANHNFTFSRNHLLVLGAVWLVLMGISQSPPFLRTSRYGLLPEQKRWLNDKHDIADEQLFYFQSTGLLILKKDKKPPYNLSFSSFNPAHEGLKLRKPTPQVLQFSNIGIIGCYAGRNLHIVDPFGLSDPLLARLPAVYDPDWRPGHFLRKIPEGYMETIQNRLTANMIKDPAIARYYEKLSIVTRRRNLFSRERLKAIYWLNCGKYFTDDYSALKNHLVQYRFAEEQK</sequence>
<evidence type="ECO:0008006" key="4">
    <source>
        <dbReference type="Google" id="ProtNLM"/>
    </source>
</evidence>
<feature type="transmembrane region" description="Helical" evidence="1">
    <location>
        <begin position="195"/>
        <end position="219"/>
    </location>
</feature>
<dbReference type="AlphaFoldDB" id="A0A3A4R2Z4"/>
<dbReference type="EMBL" id="QZJZ01000029">
    <property type="protein sequence ID" value="RJP60455.1"/>
    <property type="molecule type" value="Genomic_DNA"/>
</dbReference>
<evidence type="ECO:0000313" key="2">
    <source>
        <dbReference type="EMBL" id="RJP60455.1"/>
    </source>
</evidence>
<gene>
    <name evidence="2" type="ORF">C4541_03945</name>
</gene>
<name>A0A3A4R2Z4_9BACT</name>
<feature type="transmembrane region" description="Helical" evidence="1">
    <location>
        <begin position="250"/>
        <end position="268"/>
    </location>
</feature>
<protein>
    <recommendedName>
        <fullName evidence="4">Glycosyltransferase RgtA/B/C/D-like domain-containing protein</fullName>
    </recommendedName>
</protein>
<feature type="transmembrane region" description="Helical" evidence="1">
    <location>
        <begin position="132"/>
        <end position="149"/>
    </location>
</feature>
<keyword evidence="1" id="KW-0812">Transmembrane</keyword>